<dbReference type="OrthoDB" id="5405293at2759"/>
<dbReference type="Proteomes" id="UP000276215">
    <property type="component" value="Unassembled WGS sequence"/>
</dbReference>
<evidence type="ECO:0000313" key="2">
    <source>
        <dbReference type="Proteomes" id="UP000276215"/>
    </source>
</evidence>
<evidence type="ECO:0000313" key="1">
    <source>
        <dbReference type="EMBL" id="RPA92591.1"/>
    </source>
</evidence>
<proteinExistence type="predicted"/>
<accession>A0A3N4J7G9</accession>
<name>A0A3N4J7G9_9PEZI</name>
<keyword evidence="2" id="KW-1185">Reference proteome</keyword>
<sequence length="121" mass="13414">MAVLQQGQVNYKQRLLDLQQGQAGILQYIQCLEDSSSPSKDKNNIAQAINSTSNLRVNFLELLYGLNGLFIPNFLRTGADIERLSSDGINALLVVLRLEVTGTAACKECFKRYIGFVISMD</sequence>
<protein>
    <submittedName>
        <fullName evidence="1">Uncharacterized protein</fullName>
    </submittedName>
</protein>
<dbReference type="STRING" id="1336337.A0A3N4J7G9"/>
<dbReference type="AlphaFoldDB" id="A0A3N4J7G9"/>
<dbReference type="EMBL" id="ML120469">
    <property type="protein sequence ID" value="RPA92591.1"/>
    <property type="molecule type" value="Genomic_DNA"/>
</dbReference>
<gene>
    <name evidence="1" type="ORF">L873DRAFT_1779235</name>
</gene>
<organism evidence="1 2">
    <name type="scientific">Choiromyces venosus 120613-1</name>
    <dbReference type="NCBI Taxonomy" id="1336337"/>
    <lineage>
        <taxon>Eukaryota</taxon>
        <taxon>Fungi</taxon>
        <taxon>Dikarya</taxon>
        <taxon>Ascomycota</taxon>
        <taxon>Pezizomycotina</taxon>
        <taxon>Pezizomycetes</taxon>
        <taxon>Pezizales</taxon>
        <taxon>Tuberaceae</taxon>
        <taxon>Choiromyces</taxon>
    </lineage>
</organism>
<reference evidence="1 2" key="1">
    <citation type="journal article" date="2018" name="Nat. Ecol. Evol.">
        <title>Pezizomycetes genomes reveal the molecular basis of ectomycorrhizal truffle lifestyle.</title>
        <authorList>
            <person name="Murat C."/>
            <person name="Payen T."/>
            <person name="Noel B."/>
            <person name="Kuo A."/>
            <person name="Morin E."/>
            <person name="Chen J."/>
            <person name="Kohler A."/>
            <person name="Krizsan K."/>
            <person name="Balestrini R."/>
            <person name="Da Silva C."/>
            <person name="Montanini B."/>
            <person name="Hainaut M."/>
            <person name="Levati E."/>
            <person name="Barry K.W."/>
            <person name="Belfiori B."/>
            <person name="Cichocki N."/>
            <person name="Clum A."/>
            <person name="Dockter R.B."/>
            <person name="Fauchery L."/>
            <person name="Guy J."/>
            <person name="Iotti M."/>
            <person name="Le Tacon F."/>
            <person name="Lindquist E.A."/>
            <person name="Lipzen A."/>
            <person name="Malagnac F."/>
            <person name="Mello A."/>
            <person name="Molinier V."/>
            <person name="Miyauchi S."/>
            <person name="Poulain J."/>
            <person name="Riccioni C."/>
            <person name="Rubini A."/>
            <person name="Sitrit Y."/>
            <person name="Splivallo R."/>
            <person name="Traeger S."/>
            <person name="Wang M."/>
            <person name="Zifcakova L."/>
            <person name="Wipf D."/>
            <person name="Zambonelli A."/>
            <person name="Paolocci F."/>
            <person name="Nowrousian M."/>
            <person name="Ottonello S."/>
            <person name="Baldrian P."/>
            <person name="Spatafora J.W."/>
            <person name="Henrissat B."/>
            <person name="Nagy L.G."/>
            <person name="Aury J.M."/>
            <person name="Wincker P."/>
            <person name="Grigoriev I.V."/>
            <person name="Bonfante P."/>
            <person name="Martin F.M."/>
        </authorList>
    </citation>
    <scope>NUCLEOTIDE SEQUENCE [LARGE SCALE GENOMIC DNA]</scope>
    <source>
        <strain evidence="1 2">120613-1</strain>
    </source>
</reference>